<dbReference type="PANTHER" id="PTHR11733:SF241">
    <property type="entry name" value="GH26575P-RELATED"/>
    <property type="match status" value="1"/>
</dbReference>
<evidence type="ECO:0000256" key="1">
    <source>
        <dbReference type="ARBA" id="ARBA00001947"/>
    </source>
</evidence>
<name>A0AAQ4EWH7_AMBAM</name>
<keyword evidence="9" id="KW-0472">Membrane</keyword>
<evidence type="ECO:0000256" key="5">
    <source>
        <dbReference type="ARBA" id="ARBA00022801"/>
    </source>
</evidence>
<comment type="caution">
    <text evidence="12">The sequence shown here is derived from an EMBL/GenBank/DDBJ whole genome shotgun (WGS) entry which is preliminary data.</text>
</comment>
<feature type="transmembrane region" description="Helical" evidence="9">
    <location>
        <begin position="101"/>
        <end position="123"/>
    </location>
</feature>
<dbReference type="PROSITE" id="PS51885">
    <property type="entry name" value="NEPRILYSIN"/>
    <property type="match status" value="1"/>
</dbReference>
<keyword evidence="7" id="KW-0482">Metalloprotease</keyword>
<reference evidence="12 13" key="1">
    <citation type="journal article" date="2023" name="Arcadia Sci">
        <title>De novo assembly of a long-read Amblyomma americanum tick genome.</title>
        <authorList>
            <person name="Chou S."/>
            <person name="Poskanzer K.E."/>
            <person name="Rollins M."/>
            <person name="Thuy-Boun P.S."/>
        </authorList>
    </citation>
    <scope>NUCLEOTIDE SEQUENCE [LARGE SCALE GENOMIC DNA]</scope>
    <source>
        <strain evidence="12">F_SG_1</strain>
        <tissue evidence="12">Salivary glands</tissue>
    </source>
</reference>
<dbReference type="Gene3D" id="3.40.390.10">
    <property type="entry name" value="Collagenase (Catalytic Domain)"/>
    <property type="match status" value="2"/>
</dbReference>
<feature type="domain" description="Peptidase M13 C-terminal" evidence="10">
    <location>
        <begin position="692"/>
        <end position="772"/>
    </location>
</feature>
<comment type="cofactor">
    <cofactor evidence="1">
        <name>Zn(2+)</name>
        <dbReference type="ChEBI" id="CHEBI:29105"/>
    </cofactor>
</comment>
<keyword evidence="9" id="KW-0812">Transmembrane</keyword>
<dbReference type="GO" id="GO:0004222">
    <property type="term" value="F:metalloendopeptidase activity"/>
    <property type="evidence" value="ECO:0007669"/>
    <property type="project" value="InterPro"/>
</dbReference>
<dbReference type="InterPro" id="IPR024079">
    <property type="entry name" value="MetalloPept_cat_dom_sf"/>
</dbReference>
<dbReference type="Proteomes" id="UP001321473">
    <property type="component" value="Unassembled WGS sequence"/>
</dbReference>
<feature type="domain" description="Peptidase M13 N-terminal" evidence="11">
    <location>
        <begin position="157"/>
        <end position="528"/>
    </location>
</feature>
<proteinExistence type="inferred from homology"/>
<dbReference type="GO" id="GO:0005886">
    <property type="term" value="C:plasma membrane"/>
    <property type="evidence" value="ECO:0007669"/>
    <property type="project" value="TreeGrafter"/>
</dbReference>
<dbReference type="SUPFAM" id="SSF55486">
    <property type="entry name" value="Metalloproteases ('zincins'), catalytic domain"/>
    <property type="match status" value="1"/>
</dbReference>
<evidence type="ECO:0000259" key="11">
    <source>
        <dbReference type="Pfam" id="PF05649"/>
    </source>
</evidence>
<evidence type="ECO:0008006" key="14">
    <source>
        <dbReference type="Google" id="ProtNLM"/>
    </source>
</evidence>
<dbReference type="GO" id="GO:0046872">
    <property type="term" value="F:metal ion binding"/>
    <property type="evidence" value="ECO:0007669"/>
    <property type="project" value="UniProtKB-KW"/>
</dbReference>
<evidence type="ECO:0000256" key="3">
    <source>
        <dbReference type="ARBA" id="ARBA00022670"/>
    </source>
</evidence>
<evidence type="ECO:0000256" key="2">
    <source>
        <dbReference type="ARBA" id="ARBA00007357"/>
    </source>
</evidence>
<dbReference type="Pfam" id="PF05649">
    <property type="entry name" value="Peptidase_M13_N"/>
    <property type="match status" value="1"/>
</dbReference>
<dbReference type="InterPro" id="IPR008753">
    <property type="entry name" value="Peptidase_M13_N"/>
</dbReference>
<evidence type="ECO:0000256" key="7">
    <source>
        <dbReference type="ARBA" id="ARBA00023049"/>
    </source>
</evidence>
<evidence type="ECO:0000256" key="8">
    <source>
        <dbReference type="SAM" id="MobiDB-lite"/>
    </source>
</evidence>
<dbReference type="InterPro" id="IPR042089">
    <property type="entry name" value="Peptidase_M13_dom_2"/>
</dbReference>
<evidence type="ECO:0000313" key="13">
    <source>
        <dbReference type="Proteomes" id="UP001321473"/>
    </source>
</evidence>
<keyword evidence="6" id="KW-0862">Zinc</keyword>
<dbReference type="GO" id="GO:0016485">
    <property type="term" value="P:protein processing"/>
    <property type="evidence" value="ECO:0007669"/>
    <property type="project" value="TreeGrafter"/>
</dbReference>
<dbReference type="InterPro" id="IPR018497">
    <property type="entry name" value="Peptidase_M13_C"/>
</dbReference>
<keyword evidence="13" id="KW-1185">Reference proteome</keyword>
<accession>A0AAQ4EWH7</accession>
<gene>
    <name evidence="12" type="ORF">V5799_019693</name>
</gene>
<feature type="region of interest" description="Disordered" evidence="8">
    <location>
        <begin position="1"/>
        <end position="58"/>
    </location>
</feature>
<evidence type="ECO:0000256" key="4">
    <source>
        <dbReference type="ARBA" id="ARBA00022723"/>
    </source>
</evidence>
<dbReference type="PANTHER" id="PTHR11733">
    <property type="entry name" value="ZINC METALLOPROTEASE FAMILY M13 NEPRILYSIN-RELATED"/>
    <property type="match status" value="1"/>
</dbReference>
<dbReference type="InterPro" id="IPR000718">
    <property type="entry name" value="Peptidase_M13"/>
</dbReference>
<keyword evidence="5" id="KW-0378">Hydrolase</keyword>
<dbReference type="Gene3D" id="1.10.1380.10">
    <property type="entry name" value="Neutral endopeptidase , domain2"/>
    <property type="match status" value="1"/>
</dbReference>
<comment type="similarity">
    <text evidence="2">Belongs to the peptidase M13 family.</text>
</comment>
<evidence type="ECO:0000259" key="10">
    <source>
        <dbReference type="Pfam" id="PF01431"/>
    </source>
</evidence>
<evidence type="ECO:0000313" key="12">
    <source>
        <dbReference type="EMBL" id="KAK8778972.1"/>
    </source>
</evidence>
<keyword evidence="9" id="KW-1133">Transmembrane helix</keyword>
<organism evidence="12 13">
    <name type="scientific">Amblyomma americanum</name>
    <name type="common">Lone star tick</name>
    <dbReference type="NCBI Taxonomy" id="6943"/>
    <lineage>
        <taxon>Eukaryota</taxon>
        <taxon>Metazoa</taxon>
        <taxon>Ecdysozoa</taxon>
        <taxon>Arthropoda</taxon>
        <taxon>Chelicerata</taxon>
        <taxon>Arachnida</taxon>
        <taxon>Acari</taxon>
        <taxon>Parasitiformes</taxon>
        <taxon>Ixodida</taxon>
        <taxon>Ixodoidea</taxon>
        <taxon>Ixodidae</taxon>
        <taxon>Amblyomminae</taxon>
        <taxon>Amblyomma</taxon>
    </lineage>
</organism>
<dbReference type="Pfam" id="PF01431">
    <property type="entry name" value="Peptidase_M13"/>
    <property type="match status" value="1"/>
</dbReference>
<dbReference type="EMBL" id="JARKHS020010237">
    <property type="protein sequence ID" value="KAK8778972.1"/>
    <property type="molecule type" value="Genomic_DNA"/>
</dbReference>
<evidence type="ECO:0000256" key="6">
    <source>
        <dbReference type="ARBA" id="ARBA00022833"/>
    </source>
</evidence>
<keyword evidence="3" id="KW-0645">Protease</keyword>
<protein>
    <recommendedName>
        <fullName evidence="14">M13 family peptidase</fullName>
    </recommendedName>
</protein>
<sequence>MANGPDRLAAAGPLDATQQHPPLPTRGRLSDAPAASGLKGSAGAEDMRTRSGRRSFLTSAKETSWISRGRKGMTDMCTGSYGYPAGRSSPKARLTPGKKRAIAGAACLATVLLLAALIAFLLGGHTPSLPETKLCDTLPCRLHAQLLTRDLNRSIDPCEDFSAFVCSSWLPPTNRREHVKTPVDDTAFSRLAIFRELLIKGALKFPVAAKALDMYKYCMNAEDHGGAYLPQFLALMREMGLSWPEPPLADADPLGLLVALSYRWQVHLWFEIRVLTRRGEWLLAFSPAPSLPFLLDQYKAVKDRRSFAVYWMGYYRDLHLNTTAPVDHASLQATIEETRNMEGTVLTQLCKLIFTRMRTPAAFRLADIGNHSEPITADTWMNLLRENVALRPELAATDDVNLSDENLLKTVGGLLGDYQRPRLFSLFGWTFVQMFVPIGEPRMLLRRFGARHKVEVYRSQFCSFHTESTYRALVLSLEVAIDDKEKDREVIAAGFQKLVSTAVKKVEGASWLDDDGKRVASEKLRSVKMRAWPEEQLLNNEALEEIYKEYPSTGQLFVELWIQARRVTHRASGRVRSINDSQVYWEALKLPSNFPPSYPRLDYVLDTLDVPTYMVYPPLYYSGGTNSMFFGGLGYLLAYNLVRALDKEGVRWLPNGTEVECIFSEETRKAYQERDSCLSSYGLASVFPELPATEIAYAAMEDSDNGNVVYIAEDISPAKALFMTMCYMSCTIHGFQSALAADCNKIVRNSAAFASAFDCPTGSKMNPPKKCNFFG</sequence>
<evidence type="ECO:0000256" key="9">
    <source>
        <dbReference type="SAM" id="Phobius"/>
    </source>
</evidence>
<dbReference type="AlphaFoldDB" id="A0AAQ4EWH7"/>
<keyword evidence="4" id="KW-0479">Metal-binding</keyword>